<name>A0AA88ABU7_FICCA</name>
<gene>
    <name evidence="1" type="ORF">TIFTF001_018667</name>
</gene>
<organism evidence="1 2">
    <name type="scientific">Ficus carica</name>
    <name type="common">Common fig</name>
    <dbReference type="NCBI Taxonomy" id="3494"/>
    <lineage>
        <taxon>Eukaryota</taxon>
        <taxon>Viridiplantae</taxon>
        <taxon>Streptophyta</taxon>
        <taxon>Embryophyta</taxon>
        <taxon>Tracheophyta</taxon>
        <taxon>Spermatophyta</taxon>
        <taxon>Magnoliopsida</taxon>
        <taxon>eudicotyledons</taxon>
        <taxon>Gunneridae</taxon>
        <taxon>Pentapetalae</taxon>
        <taxon>rosids</taxon>
        <taxon>fabids</taxon>
        <taxon>Rosales</taxon>
        <taxon>Moraceae</taxon>
        <taxon>Ficeae</taxon>
        <taxon>Ficus</taxon>
    </lineage>
</organism>
<dbReference type="Proteomes" id="UP001187192">
    <property type="component" value="Unassembled WGS sequence"/>
</dbReference>
<evidence type="ECO:0000313" key="1">
    <source>
        <dbReference type="EMBL" id="GMN49490.1"/>
    </source>
</evidence>
<keyword evidence="2" id="KW-1185">Reference proteome</keyword>
<reference evidence="1" key="1">
    <citation type="submission" date="2023-07" db="EMBL/GenBank/DDBJ databases">
        <title>draft genome sequence of fig (Ficus carica).</title>
        <authorList>
            <person name="Takahashi T."/>
            <person name="Nishimura K."/>
        </authorList>
    </citation>
    <scope>NUCLEOTIDE SEQUENCE</scope>
</reference>
<dbReference type="AlphaFoldDB" id="A0AA88ABU7"/>
<proteinExistence type="predicted"/>
<comment type="caution">
    <text evidence="1">The sequence shown here is derived from an EMBL/GenBank/DDBJ whole genome shotgun (WGS) entry which is preliminary data.</text>
</comment>
<evidence type="ECO:0000313" key="2">
    <source>
        <dbReference type="Proteomes" id="UP001187192"/>
    </source>
</evidence>
<dbReference type="EMBL" id="BTGU01000031">
    <property type="protein sequence ID" value="GMN49490.1"/>
    <property type="molecule type" value="Genomic_DNA"/>
</dbReference>
<sequence>MFVSKIRSKIEDGEREEKASYLVESGQINVCPWPVKGRFSKFTESMPEQRKANRITWVSRGNSGYDSEHCITVQSSVWTEPRRQTHSVQFELKFMNSS</sequence>
<accession>A0AA88ABU7</accession>
<protein>
    <submittedName>
        <fullName evidence="1">Uncharacterized protein</fullName>
    </submittedName>
</protein>